<evidence type="ECO:0000256" key="2">
    <source>
        <dbReference type="ARBA" id="ARBA00023125"/>
    </source>
</evidence>
<dbReference type="InterPro" id="IPR036388">
    <property type="entry name" value="WH-like_DNA-bd_sf"/>
</dbReference>
<feature type="domain" description="HTH arsR-type" evidence="4">
    <location>
        <begin position="16"/>
        <end position="97"/>
    </location>
</feature>
<dbReference type="InterPro" id="IPR051011">
    <property type="entry name" value="Metal_resp_trans_reg"/>
</dbReference>
<organism evidence="5 6">
    <name type="scientific">Catenulispora yoronensis</name>
    <dbReference type="NCBI Taxonomy" id="450799"/>
    <lineage>
        <taxon>Bacteria</taxon>
        <taxon>Bacillati</taxon>
        <taxon>Actinomycetota</taxon>
        <taxon>Actinomycetes</taxon>
        <taxon>Catenulisporales</taxon>
        <taxon>Catenulisporaceae</taxon>
        <taxon>Catenulispora</taxon>
    </lineage>
</organism>
<sequence>MADAGRFGDLVITDPRMMRALAHPARLAILDILRREGPASATELAPRIGVTPSAASWHLRHLARFGLIRDGDPHPDGRARRWETAVRGFRVDVPADPADVEGRTAALTLLRGLMVNSQAVPARWLADVEPTLDTDWSRAAGFSDTRLVVDAAELESILDRVEEILAPYVNRAASQRPAGTRGVRFLRYALPEAQDADSGSS</sequence>
<dbReference type="InterPro" id="IPR036390">
    <property type="entry name" value="WH_DNA-bd_sf"/>
</dbReference>
<dbReference type="Proteomes" id="UP001500751">
    <property type="component" value="Unassembled WGS sequence"/>
</dbReference>
<dbReference type="CDD" id="cd00090">
    <property type="entry name" value="HTH_ARSR"/>
    <property type="match status" value="1"/>
</dbReference>
<evidence type="ECO:0000256" key="1">
    <source>
        <dbReference type="ARBA" id="ARBA00023015"/>
    </source>
</evidence>
<dbReference type="Gene3D" id="1.10.10.10">
    <property type="entry name" value="Winged helix-like DNA-binding domain superfamily/Winged helix DNA-binding domain"/>
    <property type="match status" value="1"/>
</dbReference>
<dbReference type="PANTHER" id="PTHR43132:SF2">
    <property type="entry name" value="ARSENICAL RESISTANCE OPERON REPRESSOR ARSR-RELATED"/>
    <property type="match status" value="1"/>
</dbReference>
<keyword evidence="2" id="KW-0238">DNA-binding</keyword>
<evidence type="ECO:0000313" key="6">
    <source>
        <dbReference type="Proteomes" id="UP001500751"/>
    </source>
</evidence>
<keyword evidence="6" id="KW-1185">Reference proteome</keyword>
<evidence type="ECO:0000313" key="5">
    <source>
        <dbReference type="EMBL" id="GAA2048032.1"/>
    </source>
</evidence>
<dbReference type="InterPro" id="IPR001845">
    <property type="entry name" value="HTH_ArsR_DNA-bd_dom"/>
</dbReference>
<dbReference type="Pfam" id="PF12840">
    <property type="entry name" value="HTH_20"/>
    <property type="match status" value="1"/>
</dbReference>
<accession>A0ABN2V780</accession>
<dbReference type="SUPFAM" id="SSF46785">
    <property type="entry name" value="Winged helix' DNA-binding domain"/>
    <property type="match status" value="1"/>
</dbReference>
<name>A0ABN2V780_9ACTN</name>
<dbReference type="PANTHER" id="PTHR43132">
    <property type="entry name" value="ARSENICAL RESISTANCE OPERON REPRESSOR ARSR-RELATED"/>
    <property type="match status" value="1"/>
</dbReference>
<protein>
    <submittedName>
        <fullName evidence="5">Helix-turn-helix domain-containing protein</fullName>
    </submittedName>
</protein>
<evidence type="ECO:0000256" key="3">
    <source>
        <dbReference type="ARBA" id="ARBA00023163"/>
    </source>
</evidence>
<dbReference type="RefSeq" id="WP_344669206.1">
    <property type="nucleotide sequence ID" value="NZ_BAAAQN010000044.1"/>
</dbReference>
<reference evidence="5 6" key="1">
    <citation type="journal article" date="2019" name="Int. J. Syst. Evol. Microbiol.">
        <title>The Global Catalogue of Microorganisms (GCM) 10K type strain sequencing project: providing services to taxonomists for standard genome sequencing and annotation.</title>
        <authorList>
            <consortium name="The Broad Institute Genomics Platform"/>
            <consortium name="The Broad Institute Genome Sequencing Center for Infectious Disease"/>
            <person name="Wu L."/>
            <person name="Ma J."/>
        </authorList>
    </citation>
    <scope>NUCLEOTIDE SEQUENCE [LARGE SCALE GENOMIC DNA]</scope>
    <source>
        <strain evidence="5 6">JCM 16014</strain>
    </source>
</reference>
<dbReference type="InterPro" id="IPR011991">
    <property type="entry name" value="ArsR-like_HTH"/>
</dbReference>
<keyword evidence="3" id="KW-0804">Transcription</keyword>
<gene>
    <name evidence="5" type="ORF">GCM10009839_61820</name>
</gene>
<keyword evidence="1" id="KW-0805">Transcription regulation</keyword>
<dbReference type="SMART" id="SM00418">
    <property type="entry name" value="HTH_ARSR"/>
    <property type="match status" value="1"/>
</dbReference>
<comment type="caution">
    <text evidence="5">The sequence shown here is derived from an EMBL/GenBank/DDBJ whole genome shotgun (WGS) entry which is preliminary data.</text>
</comment>
<dbReference type="EMBL" id="BAAAQN010000044">
    <property type="protein sequence ID" value="GAA2048032.1"/>
    <property type="molecule type" value="Genomic_DNA"/>
</dbReference>
<evidence type="ECO:0000259" key="4">
    <source>
        <dbReference type="SMART" id="SM00418"/>
    </source>
</evidence>
<proteinExistence type="predicted"/>